<dbReference type="InterPro" id="IPR050832">
    <property type="entry name" value="Bact_Acetyltransf"/>
</dbReference>
<dbReference type="InterPro" id="IPR000182">
    <property type="entry name" value="GNAT_dom"/>
</dbReference>
<organism evidence="4 5">
    <name type="scientific">Klebsiella pneumoniae 30684/NJST258_2</name>
    <dbReference type="NCBI Taxonomy" id="1420013"/>
    <lineage>
        <taxon>Bacteria</taxon>
        <taxon>Pseudomonadati</taxon>
        <taxon>Pseudomonadota</taxon>
        <taxon>Gammaproteobacteria</taxon>
        <taxon>Enterobacterales</taxon>
        <taxon>Enterobacteriaceae</taxon>
        <taxon>Klebsiella/Raoultella group</taxon>
        <taxon>Klebsiella</taxon>
        <taxon>Klebsiella pneumoniae complex</taxon>
    </lineage>
</organism>
<dbReference type="Gene3D" id="3.40.630.30">
    <property type="match status" value="1"/>
</dbReference>
<proteinExistence type="predicted"/>
<evidence type="ECO:0000259" key="3">
    <source>
        <dbReference type="PROSITE" id="PS51186"/>
    </source>
</evidence>
<dbReference type="InterPro" id="IPR016181">
    <property type="entry name" value="Acyl_CoA_acyltransferase"/>
</dbReference>
<dbReference type="PATRIC" id="fig|1420013.3.peg.2520"/>
<feature type="domain" description="N-acetyltransferase" evidence="3">
    <location>
        <begin position="4"/>
        <end position="142"/>
    </location>
</feature>
<dbReference type="PANTHER" id="PTHR43877">
    <property type="entry name" value="AMINOALKYLPHOSPHONATE N-ACETYLTRANSFERASE-RELATED-RELATED"/>
    <property type="match status" value="1"/>
</dbReference>
<dbReference type="Pfam" id="PF00583">
    <property type="entry name" value="Acetyltransf_1"/>
    <property type="match status" value="1"/>
</dbReference>
<accession>W8UHQ6</accession>
<evidence type="ECO:0000256" key="1">
    <source>
        <dbReference type="ARBA" id="ARBA00022679"/>
    </source>
</evidence>
<name>W8UHQ6_KLEPN</name>
<dbReference type="PANTHER" id="PTHR43877:SF2">
    <property type="entry name" value="AMINOALKYLPHOSPHONATE N-ACETYLTRANSFERASE-RELATED"/>
    <property type="match status" value="1"/>
</dbReference>
<protein>
    <submittedName>
        <fullName evidence="4">Acetyltransferase</fullName>
        <ecNumber evidence="4">2.3.1.-</ecNumber>
    </submittedName>
</protein>
<sequence>MVMVLIRAAESKDIPALKTLFLQLGYQTETAILAQRITEPQSMMHTLVAEAENTVCGVVVINFILPVHENRLWALISALVIEESSRGSGIGQQLLHAAERLARDKQCAHIELSSSEKRIRAHQFYENNGYKEVRKRFVKHLS</sequence>
<dbReference type="Proteomes" id="UP000019586">
    <property type="component" value="Chromosome"/>
</dbReference>
<dbReference type="EMBL" id="CP006918">
    <property type="protein sequence ID" value="AHM79454.1"/>
    <property type="molecule type" value="Genomic_DNA"/>
</dbReference>
<dbReference type="HOGENOM" id="CLU_013985_34_4_6"/>
<keyword evidence="1 4" id="KW-0808">Transferase</keyword>
<dbReference type="AlphaFoldDB" id="W8UHQ6"/>
<dbReference type="CDD" id="cd04301">
    <property type="entry name" value="NAT_SF"/>
    <property type="match status" value="1"/>
</dbReference>
<dbReference type="EC" id="2.3.1.-" evidence="4"/>
<keyword evidence="2 4" id="KW-0012">Acyltransferase</keyword>
<dbReference type="KEGG" id="kps:KPNJ2_02674"/>
<dbReference type="GO" id="GO:0016747">
    <property type="term" value="F:acyltransferase activity, transferring groups other than amino-acyl groups"/>
    <property type="evidence" value="ECO:0007669"/>
    <property type="project" value="InterPro"/>
</dbReference>
<dbReference type="SUPFAM" id="SSF55729">
    <property type="entry name" value="Acyl-CoA N-acyltransferases (Nat)"/>
    <property type="match status" value="1"/>
</dbReference>
<gene>
    <name evidence="4" type="ORF">KPNJ2_02674</name>
</gene>
<reference evidence="4 5" key="1">
    <citation type="journal article" date="2014" name="Proc. Natl. Acad. Sci. U.S.A.">
        <title>Molecular dissection of the evolution of carbapenem-resistant multilocus sequence type 258 Klebsiella pneumoniae.</title>
        <authorList>
            <person name="Deleo F.R."/>
            <person name="Chen L."/>
            <person name="Porcella S.F."/>
            <person name="Martens C.A."/>
            <person name="Kobayashi S.D."/>
            <person name="Porter A.R."/>
            <person name="Chavda K.D."/>
            <person name="Jacobs M.R."/>
            <person name="Mathema B."/>
            <person name="Olsen R.J."/>
            <person name="Bonomo R.A."/>
            <person name="Musser J.M."/>
            <person name="Kreiswirth B.N."/>
        </authorList>
    </citation>
    <scope>NUCLEOTIDE SEQUENCE [LARGE SCALE GENOMIC DNA]</scope>
    <source>
        <strain evidence="4">30684/NJST258_2</strain>
    </source>
</reference>
<evidence type="ECO:0000313" key="4">
    <source>
        <dbReference type="EMBL" id="AHM79454.1"/>
    </source>
</evidence>
<evidence type="ECO:0000256" key="2">
    <source>
        <dbReference type="ARBA" id="ARBA00023315"/>
    </source>
</evidence>
<dbReference type="PROSITE" id="PS51186">
    <property type="entry name" value="GNAT"/>
    <property type="match status" value="1"/>
</dbReference>
<evidence type="ECO:0000313" key="5">
    <source>
        <dbReference type="Proteomes" id="UP000019586"/>
    </source>
</evidence>